<sequence length="63" mass="6806">MNTRHQTRWAVALAAVVLTLTAACGADSTAVPADIDGPERDRSTDTWHDDNPARLDFRDNGLG</sequence>
<keyword evidence="2" id="KW-0732">Signal</keyword>
<gene>
    <name evidence="3" type="ORF">SHK19_00180</name>
</gene>
<protein>
    <submittedName>
        <fullName evidence="3">Uncharacterized protein</fullName>
    </submittedName>
</protein>
<organism evidence="3 4">
    <name type="scientific">Nocardioides bizhenqiangii</name>
    <dbReference type="NCBI Taxonomy" id="3095076"/>
    <lineage>
        <taxon>Bacteria</taxon>
        <taxon>Bacillati</taxon>
        <taxon>Actinomycetota</taxon>
        <taxon>Actinomycetes</taxon>
        <taxon>Propionibacteriales</taxon>
        <taxon>Nocardioidaceae</taxon>
        <taxon>Nocardioides</taxon>
    </lineage>
</organism>
<accession>A0ABZ0ZT40</accession>
<dbReference type="EMBL" id="CP141059">
    <property type="protein sequence ID" value="WQQ26663.1"/>
    <property type="molecule type" value="Genomic_DNA"/>
</dbReference>
<feature type="chain" id="PRO_5046134756" evidence="2">
    <location>
        <begin position="26"/>
        <end position="63"/>
    </location>
</feature>
<keyword evidence="4" id="KW-1185">Reference proteome</keyword>
<dbReference type="RefSeq" id="WP_322937510.1">
    <property type="nucleotide sequence ID" value="NZ_CP141059.1"/>
</dbReference>
<feature type="region of interest" description="Disordered" evidence="1">
    <location>
        <begin position="28"/>
        <end position="63"/>
    </location>
</feature>
<evidence type="ECO:0000256" key="2">
    <source>
        <dbReference type="SAM" id="SignalP"/>
    </source>
</evidence>
<proteinExistence type="predicted"/>
<evidence type="ECO:0000256" key="1">
    <source>
        <dbReference type="SAM" id="MobiDB-lite"/>
    </source>
</evidence>
<evidence type="ECO:0000313" key="4">
    <source>
        <dbReference type="Proteomes" id="UP001327225"/>
    </source>
</evidence>
<reference evidence="4" key="1">
    <citation type="submission" date="2023-12" db="EMBL/GenBank/DDBJ databases">
        <title>Novel species in genus Nocardioides.</title>
        <authorList>
            <person name="Zhou H."/>
        </authorList>
    </citation>
    <scope>NUCLEOTIDE SEQUENCE [LARGE SCALE GENOMIC DNA]</scope>
    <source>
        <strain evidence="4">HM61</strain>
    </source>
</reference>
<dbReference type="PROSITE" id="PS51257">
    <property type="entry name" value="PROKAR_LIPOPROTEIN"/>
    <property type="match status" value="1"/>
</dbReference>
<feature type="compositionally biased region" description="Basic and acidic residues" evidence="1">
    <location>
        <begin position="37"/>
        <end position="63"/>
    </location>
</feature>
<name>A0ABZ0ZT40_9ACTN</name>
<dbReference type="Proteomes" id="UP001327225">
    <property type="component" value="Chromosome"/>
</dbReference>
<evidence type="ECO:0000313" key="3">
    <source>
        <dbReference type="EMBL" id="WQQ26663.1"/>
    </source>
</evidence>
<feature type="signal peptide" evidence="2">
    <location>
        <begin position="1"/>
        <end position="25"/>
    </location>
</feature>